<evidence type="ECO:0000256" key="19">
    <source>
        <dbReference type="ARBA" id="ARBA00025833"/>
    </source>
</evidence>
<evidence type="ECO:0000256" key="10">
    <source>
        <dbReference type="ARBA" id="ARBA00022729"/>
    </source>
</evidence>
<dbReference type="STRING" id="1705562.AMS69_06235"/>
<evidence type="ECO:0000256" key="6">
    <source>
        <dbReference type="ARBA" id="ARBA00022525"/>
    </source>
</evidence>
<dbReference type="OrthoDB" id="18376at2157"/>
<dbReference type="PANTHER" id="PTHR12053:SF3">
    <property type="entry name" value="CARBOXYPEPTIDASE Q"/>
    <property type="match status" value="1"/>
</dbReference>
<evidence type="ECO:0000256" key="9">
    <source>
        <dbReference type="ARBA" id="ARBA00022723"/>
    </source>
</evidence>
<dbReference type="AlphaFoldDB" id="A0A0N0BP71"/>
<keyword evidence="8" id="KW-0645">Protease</keyword>
<evidence type="ECO:0000256" key="3">
    <source>
        <dbReference type="ARBA" id="ARBA00004555"/>
    </source>
</evidence>
<evidence type="ECO:0000256" key="14">
    <source>
        <dbReference type="ARBA" id="ARBA00023034"/>
    </source>
</evidence>
<dbReference type="Proteomes" id="UP000037729">
    <property type="component" value="Unassembled WGS sequence"/>
</dbReference>
<organism evidence="23 24">
    <name type="scientific">Haloarcula rubripromontorii</name>
    <dbReference type="NCBI Taxonomy" id="1705562"/>
    <lineage>
        <taxon>Archaea</taxon>
        <taxon>Methanobacteriati</taxon>
        <taxon>Methanobacteriota</taxon>
        <taxon>Stenosarchaea group</taxon>
        <taxon>Halobacteria</taxon>
        <taxon>Halobacteriales</taxon>
        <taxon>Haloarculaceae</taxon>
        <taxon>Haloarcula</taxon>
    </lineage>
</organism>
<dbReference type="Pfam" id="PF04389">
    <property type="entry name" value="Peptidase_M28"/>
    <property type="match status" value="1"/>
</dbReference>
<dbReference type="InterPro" id="IPR046450">
    <property type="entry name" value="PA_dom_sf"/>
</dbReference>
<keyword evidence="10" id="KW-0732">Signal</keyword>
<gene>
    <name evidence="23" type="ORF">AMS69_06235</name>
</gene>
<keyword evidence="17" id="KW-0325">Glycoprotein</keyword>
<evidence type="ECO:0000256" key="13">
    <source>
        <dbReference type="ARBA" id="ARBA00022833"/>
    </source>
</evidence>
<evidence type="ECO:0000256" key="8">
    <source>
        <dbReference type="ARBA" id="ARBA00022670"/>
    </source>
</evidence>
<dbReference type="RefSeq" id="WP_053967214.1">
    <property type="nucleotide sequence ID" value="NZ_LIUF01000002.1"/>
</dbReference>
<keyword evidence="7" id="KW-0121">Carboxypeptidase</keyword>
<dbReference type="GO" id="GO:0006508">
    <property type="term" value="P:proteolysis"/>
    <property type="evidence" value="ECO:0007669"/>
    <property type="project" value="UniProtKB-KW"/>
</dbReference>
<dbReference type="SUPFAM" id="SSF53187">
    <property type="entry name" value="Zn-dependent exopeptidases"/>
    <property type="match status" value="1"/>
</dbReference>
<dbReference type="GO" id="GO:0046872">
    <property type="term" value="F:metal ion binding"/>
    <property type="evidence" value="ECO:0007669"/>
    <property type="project" value="UniProtKB-KW"/>
</dbReference>
<evidence type="ECO:0000313" key="23">
    <source>
        <dbReference type="EMBL" id="KOX93520.1"/>
    </source>
</evidence>
<comment type="subcellular location">
    <subcellularLocation>
        <location evidence="1">Endoplasmic reticulum</location>
    </subcellularLocation>
    <subcellularLocation>
        <location evidence="3">Golgi apparatus</location>
    </subcellularLocation>
    <subcellularLocation>
        <location evidence="2">Lysosome</location>
    </subcellularLocation>
    <subcellularLocation>
        <location evidence="4">Secreted</location>
    </subcellularLocation>
</comment>
<dbReference type="EMBL" id="LIUF01000002">
    <property type="protein sequence ID" value="KOX93520.1"/>
    <property type="molecule type" value="Genomic_DNA"/>
</dbReference>
<dbReference type="Pfam" id="PF02225">
    <property type="entry name" value="PA"/>
    <property type="match status" value="1"/>
</dbReference>
<evidence type="ECO:0000256" key="2">
    <source>
        <dbReference type="ARBA" id="ARBA00004371"/>
    </source>
</evidence>
<evidence type="ECO:0000256" key="5">
    <source>
        <dbReference type="ARBA" id="ARBA00014116"/>
    </source>
</evidence>
<dbReference type="Gene3D" id="3.40.630.10">
    <property type="entry name" value="Zn peptidases"/>
    <property type="match status" value="1"/>
</dbReference>
<dbReference type="PANTHER" id="PTHR12053">
    <property type="entry name" value="PROTEASE FAMILY M28 PLASMA GLUTAMATE CARBOXYPEPTIDASE-RELATED"/>
    <property type="match status" value="1"/>
</dbReference>
<evidence type="ECO:0000256" key="20">
    <source>
        <dbReference type="ARBA" id="ARBA00033328"/>
    </source>
</evidence>
<protein>
    <recommendedName>
        <fullName evidence="5">Carboxypeptidase Q</fullName>
    </recommendedName>
    <alternativeName>
        <fullName evidence="20">Plasma glutamate carboxypeptidase</fullName>
    </alternativeName>
</protein>
<feature type="domain" description="Peptidase M28" evidence="22">
    <location>
        <begin position="215"/>
        <end position="395"/>
    </location>
</feature>
<keyword evidence="16" id="KW-0865">Zymogen</keyword>
<comment type="caution">
    <text evidence="23">The sequence shown here is derived from an EMBL/GenBank/DDBJ whole genome shotgun (WGS) entry which is preliminary data.</text>
</comment>
<evidence type="ECO:0000256" key="18">
    <source>
        <dbReference type="ARBA" id="ARBA00023228"/>
    </source>
</evidence>
<evidence type="ECO:0000256" key="7">
    <source>
        <dbReference type="ARBA" id="ARBA00022645"/>
    </source>
</evidence>
<accession>A0A0N0BP71</accession>
<evidence type="ECO:0000256" key="4">
    <source>
        <dbReference type="ARBA" id="ARBA00004613"/>
    </source>
</evidence>
<evidence type="ECO:0000259" key="22">
    <source>
        <dbReference type="Pfam" id="PF04389"/>
    </source>
</evidence>
<keyword evidence="14" id="KW-0333">Golgi apparatus</keyword>
<keyword evidence="12" id="KW-0256">Endoplasmic reticulum</keyword>
<keyword evidence="9" id="KW-0479">Metal-binding</keyword>
<dbReference type="GO" id="GO:0070573">
    <property type="term" value="F:metallodipeptidase activity"/>
    <property type="evidence" value="ECO:0007669"/>
    <property type="project" value="InterPro"/>
</dbReference>
<comment type="subunit">
    <text evidence="19">Homodimer. The monomeric form is inactive while the homodimer is active.</text>
</comment>
<dbReference type="InterPro" id="IPR003137">
    <property type="entry name" value="PA_domain"/>
</dbReference>
<evidence type="ECO:0000259" key="21">
    <source>
        <dbReference type="Pfam" id="PF02225"/>
    </source>
</evidence>
<dbReference type="PATRIC" id="fig|1705562.3.peg.2301"/>
<keyword evidence="24" id="KW-1185">Reference proteome</keyword>
<dbReference type="CDD" id="cd04819">
    <property type="entry name" value="PA_2"/>
    <property type="match status" value="1"/>
</dbReference>
<keyword evidence="15" id="KW-0482">Metalloprotease</keyword>
<evidence type="ECO:0000256" key="1">
    <source>
        <dbReference type="ARBA" id="ARBA00004240"/>
    </source>
</evidence>
<dbReference type="InterPro" id="IPR039866">
    <property type="entry name" value="CPQ"/>
</dbReference>
<evidence type="ECO:0000256" key="16">
    <source>
        <dbReference type="ARBA" id="ARBA00023145"/>
    </source>
</evidence>
<dbReference type="SUPFAM" id="SSF52025">
    <property type="entry name" value="PA domain"/>
    <property type="match status" value="1"/>
</dbReference>
<keyword evidence="13" id="KW-0862">Zinc</keyword>
<evidence type="ECO:0000256" key="15">
    <source>
        <dbReference type="ARBA" id="ARBA00023049"/>
    </source>
</evidence>
<name>A0A0N0BP71_9EURY</name>
<dbReference type="GO" id="GO:0005576">
    <property type="term" value="C:extracellular region"/>
    <property type="evidence" value="ECO:0007669"/>
    <property type="project" value="UniProtKB-SubCell"/>
</dbReference>
<evidence type="ECO:0000313" key="24">
    <source>
        <dbReference type="Proteomes" id="UP000037729"/>
    </source>
</evidence>
<evidence type="ECO:0000256" key="11">
    <source>
        <dbReference type="ARBA" id="ARBA00022801"/>
    </source>
</evidence>
<keyword evidence="6" id="KW-0964">Secreted</keyword>
<dbReference type="GO" id="GO:0005764">
    <property type="term" value="C:lysosome"/>
    <property type="evidence" value="ECO:0007669"/>
    <property type="project" value="UniProtKB-SubCell"/>
</dbReference>
<sequence length="442" mass="47223">MDDTDWIGQTFTSTVGWDHLEALVDIGNRMAGSDGERRAAEATRDTLAAYARDARLSEFGIQGWKRGDSAVHADGSPVATQAHECIALPRSPSSEVTGELVDIGHGLPEDFEDADCEGQIVLARSDVPDWYDRYIHRREKYYRAVEAGAVGFIYCNHVEGVLPPTGSVGTAEAPIGEIPAVGVASETGARLARRYAGDDVTLSVNCETPAATSQNVHAELGPDTDERLLVTSHVDAHDIAEGAMDNGAGTAMVVEVARALAGREDALATRVEFVAFGAEEVGLVGSNRLAAETALDGVTAVLNFDGVVQGRTLKCYTHGFDALSAAAEDVATRLDHPISLTPEQGPHSDHWPFVQRGVPGYHVTSETPGEGRGWGHTHADTLDKLEPRTFREQAILLTELAVTLADDSVQPVHKDPAEIADALEAQNLAEGMRSTGDWPFDD</sequence>
<evidence type="ECO:0000256" key="12">
    <source>
        <dbReference type="ARBA" id="ARBA00022824"/>
    </source>
</evidence>
<keyword evidence="11" id="KW-0378">Hydrolase</keyword>
<dbReference type="InterPro" id="IPR007484">
    <property type="entry name" value="Peptidase_M28"/>
</dbReference>
<keyword evidence="18" id="KW-0458">Lysosome</keyword>
<dbReference type="Gene3D" id="3.50.30.30">
    <property type="match status" value="1"/>
</dbReference>
<proteinExistence type="predicted"/>
<dbReference type="GO" id="GO:0004180">
    <property type="term" value="F:carboxypeptidase activity"/>
    <property type="evidence" value="ECO:0007669"/>
    <property type="project" value="UniProtKB-KW"/>
</dbReference>
<feature type="domain" description="PA" evidence="21">
    <location>
        <begin position="96"/>
        <end position="191"/>
    </location>
</feature>
<reference evidence="23 24" key="1">
    <citation type="submission" date="2015-08" db="EMBL/GenBank/DDBJ databases">
        <title>Genomes of Isolates from Cabo Rojo, PR.</title>
        <authorList>
            <person name="Sanchez-Nieves R.L."/>
            <person name="Montalvo-Rodriguez R."/>
        </authorList>
    </citation>
    <scope>NUCLEOTIDE SEQUENCE [LARGE SCALE GENOMIC DNA]</scope>
    <source>
        <strain evidence="23 24">SL3</strain>
    </source>
</reference>
<evidence type="ECO:0000256" key="17">
    <source>
        <dbReference type="ARBA" id="ARBA00023180"/>
    </source>
</evidence>